<dbReference type="Pfam" id="PF13843">
    <property type="entry name" value="DDE_Tnp_1_7"/>
    <property type="match status" value="1"/>
</dbReference>
<evidence type="ECO:0000259" key="2">
    <source>
        <dbReference type="Pfam" id="PF13843"/>
    </source>
</evidence>
<dbReference type="Ensembl" id="ENSPMGT00000000742.1">
    <property type="protein sequence ID" value="ENSPMGP00000000703.1"/>
    <property type="gene ID" value="ENSPMGG00000000653.1"/>
</dbReference>
<reference evidence="3" key="1">
    <citation type="submission" date="2025-08" db="UniProtKB">
        <authorList>
            <consortium name="Ensembl"/>
        </authorList>
    </citation>
    <scope>IDENTIFICATION</scope>
</reference>
<dbReference type="PANTHER" id="PTHR46599:SF3">
    <property type="entry name" value="PIGGYBAC TRANSPOSABLE ELEMENT-DERIVED PROTEIN 4"/>
    <property type="match status" value="1"/>
</dbReference>
<dbReference type="PANTHER" id="PTHR46599">
    <property type="entry name" value="PIGGYBAC TRANSPOSABLE ELEMENT-DERIVED PROTEIN 4"/>
    <property type="match status" value="1"/>
</dbReference>
<feature type="compositionally biased region" description="Acidic residues" evidence="1">
    <location>
        <begin position="20"/>
        <end position="32"/>
    </location>
</feature>
<evidence type="ECO:0000256" key="1">
    <source>
        <dbReference type="SAM" id="MobiDB-lite"/>
    </source>
</evidence>
<name>A0A3B3Z7Y4_9GOBI</name>
<dbReference type="Proteomes" id="UP000261520">
    <property type="component" value="Unplaced"/>
</dbReference>
<dbReference type="AlphaFoldDB" id="A0A3B3Z7Y4"/>
<dbReference type="STRING" id="409849.ENSPMGP00000000703"/>
<keyword evidence="4" id="KW-1185">Reference proteome</keyword>
<evidence type="ECO:0000313" key="3">
    <source>
        <dbReference type="Ensembl" id="ENSPMGP00000000703.1"/>
    </source>
</evidence>
<accession>A0A3B3Z7Y4</accession>
<dbReference type="InterPro" id="IPR029526">
    <property type="entry name" value="PGBD"/>
</dbReference>
<evidence type="ECO:0000313" key="4">
    <source>
        <dbReference type="Proteomes" id="UP000261520"/>
    </source>
</evidence>
<proteinExistence type="predicted"/>
<feature type="region of interest" description="Disordered" evidence="1">
    <location>
        <begin position="1"/>
        <end position="58"/>
    </location>
</feature>
<feature type="domain" description="PiggyBac transposable element-derived protein" evidence="2">
    <location>
        <begin position="119"/>
        <end position="484"/>
    </location>
</feature>
<organism evidence="3 4">
    <name type="scientific">Periophthalmus magnuspinnatus</name>
    <dbReference type="NCBI Taxonomy" id="409849"/>
    <lineage>
        <taxon>Eukaryota</taxon>
        <taxon>Metazoa</taxon>
        <taxon>Chordata</taxon>
        <taxon>Craniata</taxon>
        <taxon>Vertebrata</taxon>
        <taxon>Euteleostomi</taxon>
        <taxon>Actinopterygii</taxon>
        <taxon>Neopterygii</taxon>
        <taxon>Teleostei</taxon>
        <taxon>Neoteleostei</taxon>
        <taxon>Acanthomorphata</taxon>
        <taxon>Gobiaria</taxon>
        <taxon>Gobiiformes</taxon>
        <taxon>Gobioidei</taxon>
        <taxon>Gobiidae</taxon>
        <taxon>Oxudercinae</taxon>
        <taxon>Periophthalmus</taxon>
    </lineage>
</organism>
<reference evidence="3" key="2">
    <citation type="submission" date="2025-09" db="UniProtKB">
        <authorList>
            <consortium name="Ensembl"/>
        </authorList>
    </citation>
    <scope>IDENTIFICATION</scope>
</reference>
<sequence>MGTKGGHLTHLLFLSRDPSSEELEDSGSDEQWEMPPSKRGRSGPSPSSKKALSAGAVNGTRPSRWETVFLPCSHVYPLASPVDGARWCNIEEEDIEPGELKFRPSRCVGPQLSVTSQYSPLELFQLFFSFDVIASLVRNTNAYGKRDNANFAAVTPKDMFSYIALVLYMGMVPLKTLLDYWKSTRLYTLPFPSNTMNRQRFNDISRCLHMNHPDVEAANELKKGTEDYDKLCKVRPLYEQILQACQSYYHPKQHISIDERMVASKARIGFKQYVKNKPTKWGFKLFVLADSCGYTVNFFIYDGKVGEPSGNGQSYDVVMRLLKSTNLGTGYKLYVDNYYTSPTLFRHLLKSKITACGTIRSTLRDYPKATRNKMPPKAPRGTIRWLRQNDLLFVKWFDAREVTICSTMHKASAKEFVKRKVKTDEGRWGERQVRVPDCIKDYNQHMGGVDLSDALINSYNVVHKTKKWYKTLFYHFIDIAAVNALILHRQLSTMQHRTPLTQKAFREALILELADIGSMPKRKLIATYQLKDVPSRMRGTTGRRTCVMCGSKTQVYCSVCLKTMCFNSSRNCYREFHRRNHIAS</sequence>
<protein>
    <recommendedName>
        <fullName evidence="2">PiggyBac transposable element-derived protein domain-containing protein</fullName>
    </recommendedName>
</protein>